<organism evidence="1 2">
    <name type="scientific">Candidatus Fusicatenibacter merdavium</name>
    <dbReference type="NCBI Taxonomy" id="2838600"/>
    <lineage>
        <taxon>Bacteria</taxon>
        <taxon>Bacillati</taxon>
        <taxon>Bacillota</taxon>
        <taxon>Clostridia</taxon>
        <taxon>Lachnospirales</taxon>
        <taxon>Lachnospiraceae</taxon>
        <taxon>Fusicatenibacter</taxon>
    </lineage>
</organism>
<dbReference type="EMBL" id="DXEK01000035">
    <property type="protein sequence ID" value="HIX76386.1"/>
    <property type="molecule type" value="Genomic_DNA"/>
</dbReference>
<evidence type="ECO:0000313" key="1">
    <source>
        <dbReference type="EMBL" id="HIX76386.1"/>
    </source>
</evidence>
<dbReference type="Proteomes" id="UP000886890">
    <property type="component" value="Unassembled WGS sequence"/>
</dbReference>
<proteinExistence type="predicted"/>
<sequence length="70" mass="8166">MACSLKDEYMFGPSLLICPVTERCIMTGAGNYREKKRAEFIFRPAMAGTITIQEEDIREDRENHRVRQNK</sequence>
<reference evidence="1" key="1">
    <citation type="journal article" date="2021" name="PeerJ">
        <title>Extensive microbial diversity within the chicken gut microbiome revealed by metagenomics and culture.</title>
        <authorList>
            <person name="Gilroy R."/>
            <person name="Ravi A."/>
            <person name="Getino M."/>
            <person name="Pursley I."/>
            <person name="Horton D.L."/>
            <person name="Alikhan N.F."/>
            <person name="Baker D."/>
            <person name="Gharbi K."/>
            <person name="Hall N."/>
            <person name="Watson M."/>
            <person name="Adriaenssens E.M."/>
            <person name="Foster-Nyarko E."/>
            <person name="Jarju S."/>
            <person name="Secka A."/>
            <person name="Antonio M."/>
            <person name="Oren A."/>
            <person name="Chaudhuri R.R."/>
            <person name="La Ragione R."/>
            <person name="Hildebrand F."/>
            <person name="Pallen M.J."/>
        </authorList>
    </citation>
    <scope>NUCLEOTIDE SEQUENCE</scope>
    <source>
        <strain evidence="1">CHK183-1962</strain>
    </source>
</reference>
<accession>A0A9D1XC21</accession>
<dbReference type="AlphaFoldDB" id="A0A9D1XC21"/>
<reference evidence="1" key="2">
    <citation type="submission" date="2021-04" db="EMBL/GenBank/DDBJ databases">
        <authorList>
            <person name="Gilroy R."/>
        </authorList>
    </citation>
    <scope>NUCLEOTIDE SEQUENCE</scope>
    <source>
        <strain evidence="1">CHK183-1962</strain>
    </source>
</reference>
<evidence type="ECO:0000313" key="2">
    <source>
        <dbReference type="Proteomes" id="UP000886890"/>
    </source>
</evidence>
<protein>
    <submittedName>
        <fullName evidence="1">Uncharacterized protein</fullName>
    </submittedName>
</protein>
<dbReference type="Gene3D" id="2.60.40.4040">
    <property type="match status" value="1"/>
</dbReference>
<gene>
    <name evidence="1" type="ORF">H9734_02135</name>
</gene>
<name>A0A9D1XC21_9FIRM</name>
<comment type="caution">
    <text evidence="1">The sequence shown here is derived from an EMBL/GenBank/DDBJ whole genome shotgun (WGS) entry which is preliminary data.</text>
</comment>